<organism evidence="1 2">
    <name type="scientific">Streptomonospora salina</name>
    <dbReference type="NCBI Taxonomy" id="104205"/>
    <lineage>
        <taxon>Bacteria</taxon>
        <taxon>Bacillati</taxon>
        <taxon>Actinomycetota</taxon>
        <taxon>Actinomycetes</taxon>
        <taxon>Streptosporangiales</taxon>
        <taxon>Nocardiopsidaceae</taxon>
        <taxon>Streptomonospora</taxon>
    </lineage>
</organism>
<dbReference type="RefSeq" id="WP_184633642.1">
    <property type="nucleotide sequence ID" value="NZ_BAABKT010000004.1"/>
</dbReference>
<accession>A0A841E2U6</accession>
<sequence length="105" mass="11066">MNISLRKTRAAVDHALRDAKTDAAHLRLLDLLHALKAYETAVATDPAEVGTRLERLRTATARVVGGARSAGPVPAPPAATVSELDEELAGALWNAHGREPELLGA</sequence>
<dbReference type="AlphaFoldDB" id="A0A841E2U6"/>
<keyword evidence="2" id="KW-1185">Reference proteome</keyword>
<evidence type="ECO:0000313" key="2">
    <source>
        <dbReference type="Proteomes" id="UP000578077"/>
    </source>
</evidence>
<proteinExistence type="predicted"/>
<gene>
    <name evidence="1" type="ORF">HNR25_001107</name>
</gene>
<name>A0A841E2U6_9ACTN</name>
<dbReference type="Proteomes" id="UP000578077">
    <property type="component" value="Unassembled WGS sequence"/>
</dbReference>
<evidence type="ECO:0000313" key="1">
    <source>
        <dbReference type="EMBL" id="MBB5997356.1"/>
    </source>
</evidence>
<dbReference type="EMBL" id="JACHLY010000001">
    <property type="protein sequence ID" value="MBB5997356.1"/>
    <property type="molecule type" value="Genomic_DNA"/>
</dbReference>
<reference evidence="1 2" key="1">
    <citation type="submission" date="2020-08" db="EMBL/GenBank/DDBJ databases">
        <title>Sequencing the genomes of 1000 actinobacteria strains.</title>
        <authorList>
            <person name="Klenk H.-P."/>
        </authorList>
    </citation>
    <scope>NUCLEOTIDE SEQUENCE [LARGE SCALE GENOMIC DNA]</scope>
    <source>
        <strain evidence="1 2">DSM 44593</strain>
    </source>
</reference>
<comment type="caution">
    <text evidence="1">The sequence shown here is derived from an EMBL/GenBank/DDBJ whole genome shotgun (WGS) entry which is preliminary data.</text>
</comment>
<protein>
    <submittedName>
        <fullName evidence="1">Uncharacterized protein</fullName>
    </submittedName>
</protein>